<keyword evidence="3" id="KW-1185">Reference proteome</keyword>
<feature type="transmembrane region" description="Helical" evidence="1">
    <location>
        <begin position="15"/>
        <end position="33"/>
    </location>
</feature>
<comment type="caution">
    <text evidence="2">The sequence shown here is derived from an EMBL/GenBank/DDBJ whole genome shotgun (WGS) entry which is preliminary data.</text>
</comment>
<evidence type="ECO:0000313" key="2">
    <source>
        <dbReference type="EMBL" id="KMT64231.1"/>
    </source>
</evidence>
<accession>A0A0J8JIE7</accession>
<dbReference type="AlphaFoldDB" id="A0A0J8JIE7"/>
<name>A0A0J8JIE7_9ALTE</name>
<protein>
    <submittedName>
        <fullName evidence="2">Uncharacterized protein</fullName>
    </submittedName>
</protein>
<reference evidence="2 3" key="1">
    <citation type="submission" date="2015-04" db="EMBL/GenBank/DDBJ databases">
        <title>Draft Genome Sequence of the Novel Agar-Digesting Marine Bacterium Q1.</title>
        <authorList>
            <person name="Li Y."/>
            <person name="Li D."/>
            <person name="Chen G."/>
            <person name="Du Z."/>
        </authorList>
    </citation>
    <scope>NUCLEOTIDE SEQUENCE [LARGE SCALE GENOMIC DNA]</scope>
    <source>
        <strain evidence="2 3">Q1</strain>
    </source>
</reference>
<dbReference type="EMBL" id="LAZL01000028">
    <property type="protein sequence ID" value="KMT64231.1"/>
    <property type="molecule type" value="Genomic_DNA"/>
</dbReference>
<keyword evidence="1" id="KW-0472">Membrane</keyword>
<dbReference type="Proteomes" id="UP000037600">
    <property type="component" value="Unassembled WGS sequence"/>
</dbReference>
<evidence type="ECO:0000256" key="1">
    <source>
        <dbReference type="SAM" id="Phobius"/>
    </source>
</evidence>
<evidence type="ECO:0000313" key="3">
    <source>
        <dbReference type="Proteomes" id="UP000037600"/>
    </source>
</evidence>
<sequence length="258" mass="29767">MVRQLTMVLVMTRQFISLSLILLPIIMGLGYFLPKQNIEQKPPADQFNSSIKQAKLDIEPVKSFSLETNSSLNSDISLTQSKTRINSTQQIYEFISKNPAKAAQFISENEVAEQFAFSMSLINNWSLKEPQLALTWLQSQSNKFSKVQYEMLMRGLLKNYAKVQPDYVFYQLEYLAPEAIWHELMFDIAQAWVNQNPDEAVRWLDDLANSKQPIEYLTGAHVVVLETYAKLDMVAARNWLNKLPNKALRQQIENQLDL</sequence>
<organism evidence="2 3">
    <name type="scientific">Catenovulum maritimum</name>
    <dbReference type="NCBI Taxonomy" id="1513271"/>
    <lineage>
        <taxon>Bacteria</taxon>
        <taxon>Pseudomonadati</taxon>
        <taxon>Pseudomonadota</taxon>
        <taxon>Gammaproteobacteria</taxon>
        <taxon>Alteromonadales</taxon>
        <taxon>Alteromonadaceae</taxon>
        <taxon>Catenovulum</taxon>
    </lineage>
</organism>
<gene>
    <name evidence="2" type="ORF">XM47_15235</name>
</gene>
<keyword evidence="1" id="KW-0812">Transmembrane</keyword>
<dbReference type="STRING" id="1513271.XM47_15235"/>
<proteinExistence type="predicted"/>
<keyword evidence="1" id="KW-1133">Transmembrane helix</keyword>